<protein>
    <recommendedName>
        <fullName evidence="3">DUF2971 domain-containing protein</fullName>
    </recommendedName>
</protein>
<dbReference type="Pfam" id="PF11185">
    <property type="entry name" value="DUF2971"/>
    <property type="match status" value="1"/>
</dbReference>
<evidence type="ECO:0000313" key="2">
    <source>
        <dbReference type="Proteomes" id="UP000002742"/>
    </source>
</evidence>
<reference evidence="2" key="1">
    <citation type="submission" date="2009-07" db="EMBL/GenBank/DDBJ databases">
        <title>Complete sequence of Methylotenera mobilis JLW8.</title>
        <authorList>
            <consortium name="US DOE Joint Genome Institute"/>
            <person name="Lucas S."/>
            <person name="Copeland A."/>
            <person name="Lapidus A."/>
            <person name="Glavina del Rio T."/>
            <person name="Tice H."/>
            <person name="Bruce D."/>
            <person name="Goodwin L."/>
            <person name="Pitluck S."/>
            <person name="LaButti K.M."/>
            <person name="Clum A."/>
            <person name="Larimer F."/>
            <person name="Land M."/>
            <person name="Hauser L."/>
            <person name="Kyrpides N."/>
            <person name="Mikhailova N."/>
            <person name="Kayluzhnaya M."/>
            <person name="Chistoserdova L."/>
        </authorList>
    </citation>
    <scope>NUCLEOTIDE SEQUENCE [LARGE SCALE GENOMIC DNA]</scope>
    <source>
        <strain evidence="2">JLW8 / ATCC BAA-1282 / DSM 17540</strain>
    </source>
</reference>
<name>C6WXV4_METML</name>
<dbReference type="HOGENOM" id="CLU_050666_0_1_4"/>
<sequence length="302" mass="35558">MKNNKNQTPPRQRYPNFDRLVDEISLLDYRQCRQFLTKKISPKYPRFQYKYMALPAGDSDRRERFLRDIVVGSKLWLSPPTDFNDPFDMTAKVVFDGTTNMLREKFEKLIATQGDLKWKERKKLLDKFMARPRHEWQKISEAAFNSNLQKTGVFSFAGDPRSILMWSHYADNHQGVCLQFEVARHPRIMLEAIPVDYVEDYPVLNWANDTEGQLRDIILAKFKHWDYEKESRIIWQGGAKTSTSFKPEALTRIIFGCRADDRVSNIVNDILNERKKLGMPDVETYKAHKHSSKYELVIKKLS</sequence>
<dbReference type="InterPro" id="IPR021352">
    <property type="entry name" value="DUF2971"/>
</dbReference>
<dbReference type="AlphaFoldDB" id="C6WXV4"/>
<dbReference type="RefSeq" id="WP_015832788.1">
    <property type="nucleotide sequence ID" value="NC_012968.1"/>
</dbReference>
<dbReference type="Proteomes" id="UP000002742">
    <property type="component" value="Chromosome"/>
</dbReference>
<dbReference type="OrthoDB" id="4119964at2"/>
<evidence type="ECO:0008006" key="3">
    <source>
        <dbReference type="Google" id="ProtNLM"/>
    </source>
</evidence>
<evidence type="ECO:0000313" key="1">
    <source>
        <dbReference type="EMBL" id="ACT48753.1"/>
    </source>
</evidence>
<dbReference type="KEGG" id="mmb:Mmol_1850"/>
<dbReference type="eggNOG" id="ENOG5032XU7">
    <property type="taxonomic scope" value="Bacteria"/>
</dbReference>
<organism evidence="1 2">
    <name type="scientific">Methylotenera mobilis (strain JLW8 / ATCC BAA-1282 / DSM 17540)</name>
    <dbReference type="NCBI Taxonomy" id="583345"/>
    <lineage>
        <taxon>Bacteria</taxon>
        <taxon>Pseudomonadati</taxon>
        <taxon>Pseudomonadota</taxon>
        <taxon>Betaproteobacteria</taxon>
        <taxon>Nitrosomonadales</taxon>
        <taxon>Methylophilaceae</taxon>
        <taxon>Methylotenera</taxon>
    </lineage>
</organism>
<dbReference type="EMBL" id="CP001672">
    <property type="protein sequence ID" value="ACT48753.1"/>
    <property type="molecule type" value="Genomic_DNA"/>
</dbReference>
<gene>
    <name evidence="1" type="ordered locus">Mmol_1850</name>
</gene>
<reference evidence="1 2" key="2">
    <citation type="journal article" date="2011" name="J. Bacteriol.">
        <title>Genomes of three methylotrophs from a single niche uncover genetic and metabolic divergence of Methylophilaceae.</title>
        <authorList>
            <person name="Lapidus A."/>
            <person name="Clum A."/>
            <person name="Labutti K."/>
            <person name="Kaluzhnaya M.G."/>
            <person name="Lim S."/>
            <person name="Beck D.A."/>
            <person name="Glavina Del Rio T."/>
            <person name="Nolan M."/>
            <person name="Mavromatis K."/>
            <person name="Huntemann M."/>
            <person name="Lucas S."/>
            <person name="Lidstrom M.E."/>
            <person name="Ivanova N."/>
            <person name="Chistoserdova L."/>
        </authorList>
    </citation>
    <scope>NUCLEOTIDE SEQUENCE [LARGE SCALE GENOMIC DNA]</scope>
    <source>
        <strain evidence="2">JLW8 / ATCC BAA-1282 / DSM 17540</strain>
    </source>
</reference>
<proteinExistence type="predicted"/>
<accession>C6WXV4</accession>
<keyword evidence="2" id="KW-1185">Reference proteome</keyword>
<dbReference type="STRING" id="583345.Mmol_1850"/>